<evidence type="ECO:0000256" key="1">
    <source>
        <dbReference type="ARBA" id="ARBA00013258"/>
    </source>
</evidence>
<dbReference type="NCBIfam" id="TIGR00128">
    <property type="entry name" value="fabD"/>
    <property type="match status" value="1"/>
</dbReference>
<dbReference type="InterPro" id="IPR050858">
    <property type="entry name" value="Mal-CoA-ACP_Trans/PKS_FabD"/>
</dbReference>
<dbReference type="InterPro" id="IPR016036">
    <property type="entry name" value="Malonyl_transacylase_ACP-bd"/>
</dbReference>
<evidence type="ECO:0000256" key="3">
    <source>
        <dbReference type="ARBA" id="ARBA00023315"/>
    </source>
</evidence>
<feature type="domain" description="Malonyl-CoA:ACP transacylase (MAT)" evidence="5">
    <location>
        <begin position="5"/>
        <end position="355"/>
    </location>
</feature>
<keyword evidence="2" id="KW-0808">Transferase</keyword>
<dbReference type="InterPro" id="IPR014043">
    <property type="entry name" value="Acyl_transferase_dom"/>
</dbReference>
<evidence type="ECO:0000313" key="7">
    <source>
        <dbReference type="Proteomes" id="UP000615755"/>
    </source>
</evidence>
<accession>A0ABR9EBL7</accession>
<evidence type="ECO:0000313" key="6">
    <source>
        <dbReference type="EMBL" id="MBE0368132.1"/>
    </source>
</evidence>
<dbReference type="InterPro" id="IPR016035">
    <property type="entry name" value="Acyl_Trfase/lysoPLipase"/>
</dbReference>
<proteinExistence type="predicted"/>
<dbReference type="SMART" id="SM00827">
    <property type="entry name" value="PKS_AT"/>
    <property type="match status" value="1"/>
</dbReference>
<dbReference type="InterPro" id="IPR004410">
    <property type="entry name" value="Malonyl_CoA-ACP_transAc_FabD"/>
</dbReference>
<reference evidence="6 7" key="1">
    <citation type="submission" date="2015-03" db="EMBL/GenBank/DDBJ databases">
        <title>Genome sequence of Pseudoalteromonas aurantia.</title>
        <authorList>
            <person name="Xie B.-B."/>
            <person name="Rong J.-C."/>
            <person name="Qin Q.-L."/>
            <person name="Zhang Y.-Z."/>
        </authorList>
    </citation>
    <scope>NUCLEOTIDE SEQUENCE [LARGE SCALE GENOMIC DNA]</scope>
    <source>
        <strain evidence="6 7">208</strain>
    </source>
</reference>
<dbReference type="SUPFAM" id="SSF55048">
    <property type="entry name" value="Probable ACP-binding domain of malonyl-CoA ACP transacylase"/>
    <property type="match status" value="1"/>
</dbReference>
<dbReference type="GO" id="GO:0016746">
    <property type="term" value="F:acyltransferase activity"/>
    <property type="evidence" value="ECO:0007669"/>
    <property type="project" value="UniProtKB-KW"/>
</dbReference>
<dbReference type="PANTHER" id="PTHR42681:SF1">
    <property type="entry name" value="MALONYL-COA-ACYL CARRIER PROTEIN TRANSACYLASE, MITOCHONDRIAL"/>
    <property type="match status" value="1"/>
</dbReference>
<organism evidence="6 7">
    <name type="scientific">Pseudoalteromonas aurantia 208</name>
    <dbReference type="NCBI Taxonomy" id="1314867"/>
    <lineage>
        <taxon>Bacteria</taxon>
        <taxon>Pseudomonadati</taxon>
        <taxon>Pseudomonadota</taxon>
        <taxon>Gammaproteobacteria</taxon>
        <taxon>Alteromonadales</taxon>
        <taxon>Pseudoalteromonadaceae</taxon>
        <taxon>Pseudoalteromonas</taxon>
    </lineage>
</organism>
<dbReference type="Pfam" id="PF00698">
    <property type="entry name" value="Acyl_transf_1"/>
    <property type="match status" value="1"/>
</dbReference>
<dbReference type="Gene3D" id="3.30.70.250">
    <property type="entry name" value="Malonyl-CoA ACP transacylase, ACP-binding"/>
    <property type="match status" value="1"/>
</dbReference>
<comment type="catalytic activity">
    <reaction evidence="4">
        <text>holo-[ACP] + malonyl-CoA = malonyl-[ACP] + CoA</text>
        <dbReference type="Rhea" id="RHEA:41792"/>
        <dbReference type="Rhea" id="RHEA-COMP:9623"/>
        <dbReference type="Rhea" id="RHEA-COMP:9685"/>
        <dbReference type="ChEBI" id="CHEBI:57287"/>
        <dbReference type="ChEBI" id="CHEBI:57384"/>
        <dbReference type="ChEBI" id="CHEBI:64479"/>
        <dbReference type="ChEBI" id="CHEBI:78449"/>
        <dbReference type="EC" id="2.3.1.39"/>
    </reaction>
</comment>
<dbReference type="Proteomes" id="UP000615755">
    <property type="component" value="Unassembled WGS sequence"/>
</dbReference>
<comment type="caution">
    <text evidence="6">The sequence shown here is derived from an EMBL/GenBank/DDBJ whole genome shotgun (WGS) entry which is preliminary data.</text>
</comment>
<gene>
    <name evidence="6" type="primary">rhiG</name>
    <name evidence="6" type="ORF">PAUR_a1666</name>
</gene>
<evidence type="ECO:0000256" key="4">
    <source>
        <dbReference type="ARBA" id="ARBA00048462"/>
    </source>
</evidence>
<keyword evidence="3 6" id="KW-0012">Acyltransferase</keyword>
<dbReference type="Gene3D" id="3.40.366.10">
    <property type="entry name" value="Malonyl-Coenzyme A Acyl Carrier Protein, domain 2"/>
    <property type="match status" value="1"/>
</dbReference>
<keyword evidence="7" id="KW-1185">Reference proteome</keyword>
<evidence type="ECO:0000259" key="5">
    <source>
        <dbReference type="SMART" id="SM00827"/>
    </source>
</evidence>
<name>A0ABR9EBL7_9GAMM</name>
<dbReference type="SUPFAM" id="SSF52151">
    <property type="entry name" value="FabD/lysophospholipase-like"/>
    <property type="match status" value="1"/>
</dbReference>
<evidence type="ECO:0000256" key="2">
    <source>
        <dbReference type="ARBA" id="ARBA00022679"/>
    </source>
</evidence>
<dbReference type="EC" id="2.3.1.39" evidence="1"/>
<dbReference type="PANTHER" id="PTHR42681">
    <property type="entry name" value="MALONYL-COA-ACYL CARRIER PROTEIN TRANSACYLASE, MITOCHONDRIAL"/>
    <property type="match status" value="1"/>
</dbReference>
<dbReference type="EMBL" id="AQGV01000012">
    <property type="protein sequence ID" value="MBE0368132.1"/>
    <property type="molecule type" value="Genomic_DNA"/>
</dbReference>
<sequence length="399" mass="44434">MNTYLFPGQGSQYVGMGKTLFAQFPELINLADKLLGYSVEQLCLNDTHKQLNNTQYTQPALFVVNALAYHQQIKQSGQSADFLAGHSLGEFNALYASGALSFEDALKLVIKRGELMSNAPQGAMAAILNIDETTLQSCLEHPQLRSIDIANFNSREQIVISGLAKNIAHSQAIIEQQGGRFIPLNTSGAFHSRYMADAQQQFAKVINNTVFKAIQTPVIANVTGLPYQPDDIKHHLIAQMTQPVKWTQSIQYLYAQGNMQFKELGPKKVLTKLVQNITQDIAQNSEQDTDRHSTRLGTNLLTTKLHVSPINTPIPAEQRQTETMLAKAEPPKLSPQQHVENWNLHHPIGTQVRSITHVTSMTNPIMTTRSQATLIFGQRAVVYLHNFNGYFALDELQCI</sequence>
<protein>
    <recommendedName>
        <fullName evidence="1">[acyl-carrier-protein] S-malonyltransferase</fullName>
        <ecNumber evidence="1">2.3.1.39</ecNumber>
    </recommendedName>
</protein>
<dbReference type="InterPro" id="IPR001227">
    <property type="entry name" value="Ac_transferase_dom_sf"/>
</dbReference>